<accession>A0A382QP57</accession>
<sequence>MIFTYSNGAGTATYSGGSPTIEAFISRNGSAYTSALTLTKVGTTGTQTILAAHDVDLSGI</sequence>
<name>A0A382QP57_9ZZZZ</name>
<dbReference type="EMBL" id="UINC01115912">
    <property type="protein sequence ID" value="SVC87284.1"/>
    <property type="molecule type" value="Genomic_DNA"/>
</dbReference>
<organism evidence="1">
    <name type="scientific">marine metagenome</name>
    <dbReference type="NCBI Taxonomy" id="408172"/>
    <lineage>
        <taxon>unclassified sequences</taxon>
        <taxon>metagenomes</taxon>
        <taxon>ecological metagenomes</taxon>
    </lineage>
</organism>
<feature type="non-terminal residue" evidence="1">
    <location>
        <position position="60"/>
    </location>
</feature>
<protein>
    <submittedName>
        <fullName evidence="1">Uncharacterized protein</fullName>
    </submittedName>
</protein>
<reference evidence="1" key="1">
    <citation type="submission" date="2018-05" db="EMBL/GenBank/DDBJ databases">
        <authorList>
            <person name="Lanie J.A."/>
            <person name="Ng W.-L."/>
            <person name="Kazmierczak K.M."/>
            <person name="Andrzejewski T.M."/>
            <person name="Davidsen T.M."/>
            <person name="Wayne K.J."/>
            <person name="Tettelin H."/>
            <person name="Glass J.I."/>
            <person name="Rusch D."/>
            <person name="Podicherti R."/>
            <person name="Tsui H.-C.T."/>
            <person name="Winkler M.E."/>
        </authorList>
    </citation>
    <scope>NUCLEOTIDE SEQUENCE</scope>
</reference>
<gene>
    <name evidence="1" type="ORF">METZ01_LOCUS340138</name>
</gene>
<dbReference type="AlphaFoldDB" id="A0A382QP57"/>
<proteinExistence type="predicted"/>
<evidence type="ECO:0000313" key="1">
    <source>
        <dbReference type="EMBL" id="SVC87284.1"/>
    </source>
</evidence>